<dbReference type="PANTHER" id="PTHR43671:SF81">
    <property type="entry name" value="PROTEIN KINASE, PUTATIVE-RELATED"/>
    <property type="match status" value="1"/>
</dbReference>
<evidence type="ECO:0000259" key="5">
    <source>
        <dbReference type="PROSITE" id="PS50011"/>
    </source>
</evidence>
<keyword evidence="7" id="KW-1185">Reference proteome</keyword>
<evidence type="ECO:0000256" key="4">
    <source>
        <dbReference type="ARBA" id="ARBA00022840"/>
    </source>
</evidence>
<dbReference type="GO" id="GO:0004674">
    <property type="term" value="F:protein serine/threonine kinase activity"/>
    <property type="evidence" value="ECO:0007669"/>
    <property type="project" value="TreeGrafter"/>
</dbReference>
<evidence type="ECO:0000313" key="7">
    <source>
        <dbReference type="Proteomes" id="UP000799764"/>
    </source>
</evidence>
<dbReference type="Proteomes" id="UP000799764">
    <property type="component" value="Unassembled WGS sequence"/>
</dbReference>
<dbReference type="SUPFAM" id="SSF56112">
    <property type="entry name" value="Protein kinase-like (PK-like)"/>
    <property type="match status" value="1"/>
</dbReference>
<proteinExistence type="predicted"/>
<keyword evidence="3 6" id="KW-0418">Kinase</keyword>
<dbReference type="EMBL" id="MU001509">
    <property type="protein sequence ID" value="KAF2439356.1"/>
    <property type="molecule type" value="Genomic_DNA"/>
</dbReference>
<dbReference type="PROSITE" id="PS50011">
    <property type="entry name" value="PROTEIN_KINASE_DOM"/>
    <property type="match status" value="1"/>
</dbReference>
<feature type="domain" description="Protein kinase" evidence="5">
    <location>
        <begin position="1"/>
        <end position="187"/>
    </location>
</feature>
<dbReference type="Pfam" id="PF00069">
    <property type="entry name" value="Pkinase"/>
    <property type="match status" value="1"/>
</dbReference>
<reference evidence="6" key="1">
    <citation type="journal article" date="2020" name="Stud. Mycol.">
        <title>101 Dothideomycetes genomes: a test case for predicting lifestyles and emergence of pathogens.</title>
        <authorList>
            <person name="Haridas S."/>
            <person name="Albert R."/>
            <person name="Binder M."/>
            <person name="Bloem J."/>
            <person name="Labutti K."/>
            <person name="Salamov A."/>
            <person name="Andreopoulos B."/>
            <person name="Baker S."/>
            <person name="Barry K."/>
            <person name="Bills G."/>
            <person name="Bluhm B."/>
            <person name="Cannon C."/>
            <person name="Castanera R."/>
            <person name="Culley D."/>
            <person name="Daum C."/>
            <person name="Ezra D."/>
            <person name="Gonzalez J."/>
            <person name="Henrissat B."/>
            <person name="Kuo A."/>
            <person name="Liang C."/>
            <person name="Lipzen A."/>
            <person name="Lutzoni F."/>
            <person name="Magnuson J."/>
            <person name="Mondo S."/>
            <person name="Nolan M."/>
            <person name="Ohm R."/>
            <person name="Pangilinan J."/>
            <person name="Park H.-J."/>
            <person name="Ramirez L."/>
            <person name="Alfaro M."/>
            <person name="Sun H."/>
            <person name="Tritt A."/>
            <person name="Yoshinaga Y."/>
            <person name="Zwiers L.-H."/>
            <person name="Turgeon B."/>
            <person name="Goodwin S."/>
            <person name="Spatafora J."/>
            <person name="Crous P."/>
            <person name="Grigoriev I."/>
        </authorList>
    </citation>
    <scope>NUCLEOTIDE SEQUENCE</scope>
    <source>
        <strain evidence="6">CBS 690.94</strain>
    </source>
</reference>
<dbReference type="AlphaFoldDB" id="A0A9P4U727"/>
<dbReference type="Gene3D" id="1.10.510.10">
    <property type="entry name" value="Transferase(Phosphotransferase) domain 1"/>
    <property type="match status" value="1"/>
</dbReference>
<dbReference type="PROSITE" id="PS00108">
    <property type="entry name" value="PROTEIN_KINASE_ST"/>
    <property type="match status" value="1"/>
</dbReference>
<sequence>MVHRDIKPGNIFLKYEYDDKYPGYSDKYPRVVLGDFDLAETIDDIRGMKPLNYRIGTPGSMAPEYYDAAGPGLITTKADVWSLAGVLWDLMNSKRGLADDPDYLPDHNSGLDFLRRGELHDAIIHGHPNFQDPEYPTHHFIQKELHTRYDLPQYTTWLANLVADCSTHHPSMRMGVITLVKEIKKHMDNVRLTTGGLGGPHDDLRFKEDPFLQNRIISLTRRRGG</sequence>
<dbReference type="InterPro" id="IPR008271">
    <property type="entry name" value="Ser/Thr_kinase_AS"/>
</dbReference>
<gene>
    <name evidence="6" type="ORF">P171DRAFT_436052</name>
</gene>
<evidence type="ECO:0000256" key="3">
    <source>
        <dbReference type="ARBA" id="ARBA00022777"/>
    </source>
</evidence>
<comment type="caution">
    <text evidence="6">The sequence shown here is derived from an EMBL/GenBank/DDBJ whole genome shotgun (WGS) entry which is preliminary data.</text>
</comment>
<dbReference type="GO" id="GO:0005524">
    <property type="term" value="F:ATP binding"/>
    <property type="evidence" value="ECO:0007669"/>
    <property type="project" value="UniProtKB-KW"/>
</dbReference>
<dbReference type="InterPro" id="IPR011009">
    <property type="entry name" value="Kinase-like_dom_sf"/>
</dbReference>
<name>A0A9P4U727_9PLEO</name>
<evidence type="ECO:0000256" key="2">
    <source>
        <dbReference type="ARBA" id="ARBA00022741"/>
    </source>
</evidence>
<dbReference type="OrthoDB" id="3792237at2759"/>
<keyword evidence="4" id="KW-0067">ATP-binding</keyword>
<organism evidence="6 7">
    <name type="scientific">Karstenula rhodostoma CBS 690.94</name>
    <dbReference type="NCBI Taxonomy" id="1392251"/>
    <lineage>
        <taxon>Eukaryota</taxon>
        <taxon>Fungi</taxon>
        <taxon>Dikarya</taxon>
        <taxon>Ascomycota</taxon>
        <taxon>Pezizomycotina</taxon>
        <taxon>Dothideomycetes</taxon>
        <taxon>Pleosporomycetidae</taxon>
        <taxon>Pleosporales</taxon>
        <taxon>Massarineae</taxon>
        <taxon>Didymosphaeriaceae</taxon>
        <taxon>Karstenula</taxon>
    </lineage>
</organism>
<keyword evidence="1" id="KW-0808">Transferase</keyword>
<protein>
    <submittedName>
        <fullName evidence="6">Kinase-like protein</fullName>
    </submittedName>
</protein>
<keyword evidence="2" id="KW-0547">Nucleotide-binding</keyword>
<evidence type="ECO:0000256" key="1">
    <source>
        <dbReference type="ARBA" id="ARBA00022679"/>
    </source>
</evidence>
<dbReference type="PANTHER" id="PTHR43671">
    <property type="entry name" value="SERINE/THREONINE-PROTEIN KINASE NEK"/>
    <property type="match status" value="1"/>
</dbReference>
<dbReference type="InterPro" id="IPR050660">
    <property type="entry name" value="NEK_Ser/Thr_kinase"/>
</dbReference>
<accession>A0A9P4U727</accession>
<evidence type="ECO:0000313" key="6">
    <source>
        <dbReference type="EMBL" id="KAF2439356.1"/>
    </source>
</evidence>
<dbReference type="InterPro" id="IPR000719">
    <property type="entry name" value="Prot_kinase_dom"/>
</dbReference>